<evidence type="ECO:0008006" key="3">
    <source>
        <dbReference type="Google" id="ProtNLM"/>
    </source>
</evidence>
<name>A0A0A1YSD2_PSEFL</name>
<reference evidence="1 2" key="1">
    <citation type="journal article" date="2013" name="Genome Announc.">
        <title>Draft Genome Sequence of Pseudomonas fluorescens LMG 5329, a White Line-Inducing Principle-Producing Bioindicator for the Mushroom Pathogen Pseudomonas tolaasii.</title>
        <authorList>
            <person name="Ghequire M.G."/>
            <person name="Rokni-Zadeh H."/>
            <person name="Zarrineh P."/>
            <person name="De Mot R."/>
        </authorList>
    </citation>
    <scope>NUCLEOTIDE SEQUENCE [LARGE SCALE GENOMIC DNA]</scope>
    <source>
        <strain evidence="1 2">LMG 5329</strain>
    </source>
</reference>
<sequence>MPLYYHPKQGDVLLCDFTRGFVAPEMLKIRKVVVISPTATHNRKLCTVVPISSTAPEIQHDWHHLLHTNPLLTDGYKELWVKCDMIYTVSFERLDKLHRKTRSKGREYFVPRLCTDDMQGVISGVKAYLPL</sequence>
<accession>A0A0A1YSD2</accession>
<dbReference type="InterPro" id="IPR003477">
    <property type="entry name" value="PemK-like"/>
</dbReference>
<dbReference type="Gene3D" id="2.30.30.110">
    <property type="match status" value="1"/>
</dbReference>
<dbReference type="AlphaFoldDB" id="A0A0A1YSD2"/>
<protein>
    <recommendedName>
        <fullName evidence="3">Growth inhibitor PemK</fullName>
    </recommendedName>
</protein>
<dbReference type="Proteomes" id="UP000030060">
    <property type="component" value="Unassembled WGS sequence"/>
</dbReference>
<dbReference type="Pfam" id="PF02452">
    <property type="entry name" value="PemK_toxin"/>
    <property type="match status" value="1"/>
</dbReference>
<evidence type="ECO:0000313" key="1">
    <source>
        <dbReference type="EMBL" id="KGE64588.1"/>
    </source>
</evidence>
<comment type="caution">
    <text evidence="1">The sequence shown here is derived from an EMBL/GenBank/DDBJ whole genome shotgun (WGS) entry which is preliminary data.</text>
</comment>
<gene>
    <name evidence="1" type="ORF">K814_0128510</name>
</gene>
<dbReference type="EMBL" id="ASGY01000221">
    <property type="protein sequence ID" value="KGE64588.1"/>
    <property type="molecule type" value="Genomic_DNA"/>
</dbReference>
<organism evidence="1 2">
    <name type="scientific">Pseudomonas fluorescens LMG 5329</name>
    <dbReference type="NCBI Taxonomy" id="1324332"/>
    <lineage>
        <taxon>Bacteria</taxon>
        <taxon>Pseudomonadati</taxon>
        <taxon>Pseudomonadota</taxon>
        <taxon>Gammaproteobacteria</taxon>
        <taxon>Pseudomonadales</taxon>
        <taxon>Pseudomonadaceae</taxon>
        <taxon>Pseudomonas</taxon>
    </lineage>
</organism>
<evidence type="ECO:0000313" key="2">
    <source>
        <dbReference type="Proteomes" id="UP000030060"/>
    </source>
</evidence>
<dbReference type="InterPro" id="IPR011067">
    <property type="entry name" value="Plasmid_toxin/cell-grow_inhib"/>
</dbReference>
<dbReference type="SUPFAM" id="SSF50118">
    <property type="entry name" value="Cell growth inhibitor/plasmid maintenance toxic component"/>
    <property type="match status" value="1"/>
</dbReference>
<dbReference type="GO" id="GO:0003677">
    <property type="term" value="F:DNA binding"/>
    <property type="evidence" value="ECO:0007669"/>
    <property type="project" value="InterPro"/>
</dbReference>
<dbReference type="OrthoDB" id="7565736at2"/>
<proteinExistence type="predicted"/>
<dbReference type="RefSeq" id="WP_038850732.1">
    <property type="nucleotide sequence ID" value="NZ_ASGY01000221.1"/>
</dbReference>